<feature type="short sequence motif" description="TonB C-terminal box" evidence="15">
    <location>
        <begin position="729"/>
        <end position="746"/>
    </location>
</feature>
<evidence type="ECO:0000256" key="4">
    <source>
        <dbReference type="ARBA" id="ARBA00022452"/>
    </source>
</evidence>
<evidence type="ECO:0000256" key="1">
    <source>
        <dbReference type="ARBA" id="ARBA00004571"/>
    </source>
</evidence>
<reference evidence="22" key="1">
    <citation type="submission" date="2016-09" db="EMBL/GenBank/DDBJ databases">
        <authorList>
            <person name="Varghese N."/>
            <person name="Submissions S."/>
        </authorList>
    </citation>
    <scope>NUCLEOTIDE SEQUENCE [LARGE SCALE GENOMIC DNA]</scope>
    <source>
        <strain evidence="22">JS23</strain>
    </source>
</reference>
<dbReference type="CDD" id="cd01347">
    <property type="entry name" value="ligand_gated_channel"/>
    <property type="match status" value="1"/>
</dbReference>
<feature type="compositionally biased region" description="Low complexity" evidence="17">
    <location>
        <begin position="70"/>
        <end position="85"/>
    </location>
</feature>
<proteinExistence type="inferred from homology"/>
<evidence type="ECO:0000256" key="3">
    <source>
        <dbReference type="ARBA" id="ARBA00022448"/>
    </source>
</evidence>
<dbReference type="Gene3D" id="2.40.170.20">
    <property type="entry name" value="TonB-dependent receptor, beta-barrel domain"/>
    <property type="match status" value="1"/>
</dbReference>
<evidence type="ECO:0000256" key="17">
    <source>
        <dbReference type="SAM" id="MobiDB-lite"/>
    </source>
</evidence>
<keyword evidence="6 14" id="KW-0812">Transmembrane</keyword>
<dbReference type="AlphaFoldDB" id="A0A1H2PMQ5"/>
<evidence type="ECO:0000256" key="5">
    <source>
        <dbReference type="ARBA" id="ARBA00022496"/>
    </source>
</evidence>
<dbReference type="InterPro" id="IPR000531">
    <property type="entry name" value="Beta-barrel_TonB"/>
</dbReference>
<evidence type="ECO:0000256" key="12">
    <source>
        <dbReference type="ARBA" id="ARBA00023170"/>
    </source>
</evidence>
<dbReference type="GO" id="GO:0009279">
    <property type="term" value="C:cell outer membrane"/>
    <property type="evidence" value="ECO:0007669"/>
    <property type="project" value="UniProtKB-SubCell"/>
</dbReference>
<dbReference type="PROSITE" id="PS01156">
    <property type="entry name" value="TONB_DEPENDENT_REC_2"/>
    <property type="match status" value="1"/>
</dbReference>
<evidence type="ECO:0000259" key="20">
    <source>
        <dbReference type="Pfam" id="PF07715"/>
    </source>
</evidence>
<keyword evidence="11 14" id="KW-0472">Membrane</keyword>
<dbReference type="Gene3D" id="2.170.130.10">
    <property type="entry name" value="TonB-dependent receptor, plug domain"/>
    <property type="match status" value="1"/>
</dbReference>
<comment type="similarity">
    <text evidence="2 14 16">Belongs to the TonB-dependent receptor family.</text>
</comment>
<dbReference type="Pfam" id="PF00593">
    <property type="entry name" value="TonB_dep_Rec_b-barrel"/>
    <property type="match status" value="1"/>
</dbReference>
<dbReference type="InterPro" id="IPR036942">
    <property type="entry name" value="Beta-barrel_TonB_sf"/>
</dbReference>
<dbReference type="Pfam" id="PF07715">
    <property type="entry name" value="Plug"/>
    <property type="match status" value="1"/>
</dbReference>
<gene>
    <name evidence="21" type="ORF">SAMN05216551_103282</name>
</gene>
<name>A0A1H2PMQ5_9BURK</name>
<dbReference type="FunFam" id="2.170.130.10:FF:000010">
    <property type="entry name" value="Ferripyoverdine receptor"/>
    <property type="match status" value="1"/>
</dbReference>
<keyword evidence="13 14" id="KW-0998">Cell outer membrane</keyword>
<dbReference type="Proteomes" id="UP000243719">
    <property type="component" value="Unassembled WGS sequence"/>
</dbReference>
<feature type="signal peptide" evidence="18">
    <location>
        <begin position="1"/>
        <end position="35"/>
    </location>
</feature>
<dbReference type="InterPro" id="IPR010917">
    <property type="entry name" value="TonB_rcpt_CS"/>
</dbReference>
<dbReference type="PANTHER" id="PTHR32552:SF74">
    <property type="entry name" value="HYDROXAMATE SIDEROPHORE RECEPTOR FHUE"/>
    <property type="match status" value="1"/>
</dbReference>
<evidence type="ECO:0000256" key="8">
    <source>
        <dbReference type="ARBA" id="ARBA00023004"/>
    </source>
</evidence>
<evidence type="ECO:0000256" key="6">
    <source>
        <dbReference type="ARBA" id="ARBA00022692"/>
    </source>
</evidence>
<dbReference type="NCBIfam" id="TIGR01783">
    <property type="entry name" value="TonB-siderophor"/>
    <property type="match status" value="1"/>
</dbReference>
<comment type="subcellular location">
    <subcellularLocation>
        <location evidence="1 14">Cell outer membrane</location>
        <topology evidence="1 14">Multi-pass membrane protein</topology>
    </subcellularLocation>
</comment>
<evidence type="ECO:0000313" key="22">
    <source>
        <dbReference type="Proteomes" id="UP000243719"/>
    </source>
</evidence>
<dbReference type="SUPFAM" id="SSF56935">
    <property type="entry name" value="Porins"/>
    <property type="match status" value="1"/>
</dbReference>
<evidence type="ECO:0000256" key="16">
    <source>
        <dbReference type="RuleBase" id="RU003357"/>
    </source>
</evidence>
<dbReference type="PANTHER" id="PTHR32552">
    <property type="entry name" value="FERRICHROME IRON RECEPTOR-RELATED"/>
    <property type="match status" value="1"/>
</dbReference>
<dbReference type="GO" id="GO:0015344">
    <property type="term" value="F:siderophore uptake transmembrane transporter activity"/>
    <property type="evidence" value="ECO:0007669"/>
    <property type="project" value="TreeGrafter"/>
</dbReference>
<feature type="region of interest" description="Disordered" evidence="17">
    <location>
        <begin position="60"/>
        <end position="85"/>
    </location>
</feature>
<keyword evidence="4 14" id="KW-1134">Transmembrane beta strand</keyword>
<evidence type="ECO:0000256" key="18">
    <source>
        <dbReference type="SAM" id="SignalP"/>
    </source>
</evidence>
<organism evidence="21 22">
    <name type="scientific">Chitinasiproducens palmae</name>
    <dbReference type="NCBI Taxonomy" id="1770053"/>
    <lineage>
        <taxon>Bacteria</taxon>
        <taxon>Pseudomonadati</taxon>
        <taxon>Pseudomonadota</taxon>
        <taxon>Betaproteobacteria</taxon>
        <taxon>Burkholderiales</taxon>
        <taxon>Burkholderiaceae</taxon>
        <taxon>Chitinasiproducens</taxon>
    </lineage>
</organism>
<accession>A0A1H2PMQ5</accession>
<dbReference type="InterPro" id="IPR010105">
    <property type="entry name" value="TonB_sidphr_rcpt"/>
</dbReference>
<keyword evidence="5" id="KW-0410">Iron transport</keyword>
<dbReference type="STRING" id="1770053.SAMN05216551_103282"/>
<feature type="chain" id="PRO_5017402955" evidence="18">
    <location>
        <begin position="36"/>
        <end position="746"/>
    </location>
</feature>
<evidence type="ECO:0000256" key="14">
    <source>
        <dbReference type="PROSITE-ProRule" id="PRU01360"/>
    </source>
</evidence>
<dbReference type="InterPro" id="IPR037066">
    <property type="entry name" value="Plug_dom_sf"/>
</dbReference>
<evidence type="ECO:0000256" key="13">
    <source>
        <dbReference type="ARBA" id="ARBA00023237"/>
    </source>
</evidence>
<protein>
    <submittedName>
        <fullName evidence="21">Outer-membrane receptor for ferric coprogen and ferric-rhodotorulic acid</fullName>
    </submittedName>
</protein>
<keyword evidence="9" id="KW-0406">Ion transport</keyword>
<sequence>MHSLSSRREFARPLGCRSSCNVLIAALMAAGSVCAQETTAAKPAAGDDERLATGAALPAVAVSGSRDNPATSEGTGAYTTGATNTSTKLPLSLRETPQSVSIVTRQRMDDQNLFSLVDVLNNTTGVSTRTLDSERVSFYARGFPITNYEYDGVPTTLYDTTSALGDAASDMAIYDRVEVLRGATGLLNGAGNPSATVNLVRKHALREFSASAKATVGSYDFYRTDADISTPLTKDGRIRARVVAAYEQRRSFMDLYRKNKSVLYGVVDADLTRDTTLSVGFSYQNTRPRGVTWGGLAALYSDGTQTDFRRSLSNGADWTKWQTEAQTLFANIEHRFENGWTVRGVFTHANNDYDAKLLYLSGFPNPVSGGGVVPSSAVHYVGDRQQNSADLYASGPFSLLGRRHELVLGWSGSRQVNNTVGYNNVSPLPASAGNYFLWNGSLPEPTFSPTVNYVTHSSIDQSGFYATGRFSLANSLQLIVGGRVSDYEIESLSSGKPYHYKKDNIFIPYVGVVYDINDTYAAYASYTEIFNPQLYRDVNDVPLKPVTGKNYEIGLKGEWMNGRLNGTAALFQTRQDNLAQVDPSGVTLPDGSAAYRTVDGTKTEGFEFDIAGQLSDQWNLYAGYTHFTSKDRDGNAVNTNIPRTLVRLFTTYRLSGAWHPVTLGGGVNWQSSNYTDVTGPVGKTRLWQGAYALVNLMARYEYSRQLSFAFNINNLFDRKYYSQIGFYTQASYGEPRTFMLSAQYRF</sequence>
<evidence type="ECO:0000256" key="7">
    <source>
        <dbReference type="ARBA" id="ARBA00022729"/>
    </source>
</evidence>
<evidence type="ECO:0000313" key="21">
    <source>
        <dbReference type="EMBL" id="SDV47769.1"/>
    </source>
</evidence>
<evidence type="ECO:0000256" key="10">
    <source>
        <dbReference type="ARBA" id="ARBA00023077"/>
    </source>
</evidence>
<feature type="domain" description="TonB-dependent receptor plug" evidence="20">
    <location>
        <begin position="93"/>
        <end position="195"/>
    </location>
</feature>
<keyword evidence="3 14" id="KW-0813">Transport</keyword>
<feature type="domain" description="TonB-dependent receptor-like beta-barrel" evidence="19">
    <location>
        <begin position="269"/>
        <end position="715"/>
    </location>
</feature>
<evidence type="ECO:0000256" key="2">
    <source>
        <dbReference type="ARBA" id="ARBA00009810"/>
    </source>
</evidence>
<keyword evidence="12 21" id="KW-0675">Receptor</keyword>
<dbReference type="InterPro" id="IPR039426">
    <property type="entry name" value="TonB-dep_rcpt-like"/>
</dbReference>
<keyword evidence="7 18" id="KW-0732">Signal</keyword>
<dbReference type="NCBIfam" id="NF007447">
    <property type="entry name" value="PRK10003.1"/>
    <property type="match status" value="1"/>
</dbReference>
<dbReference type="RefSeq" id="WP_235837828.1">
    <property type="nucleotide sequence ID" value="NZ_FNLO01000003.1"/>
</dbReference>
<keyword evidence="22" id="KW-1185">Reference proteome</keyword>
<evidence type="ECO:0000256" key="11">
    <source>
        <dbReference type="ARBA" id="ARBA00023136"/>
    </source>
</evidence>
<dbReference type="GO" id="GO:0015891">
    <property type="term" value="P:siderophore transport"/>
    <property type="evidence" value="ECO:0007669"/>
    <property type="project" value="InterPro"/>
</dbReference>
<dbReference type="GO" id="GO:0038023">
    <property type="term" value="F:signaling receptor activity"/>
    <property type="evidence" value="ECO:0007669"/>
    <property type="project" value="InterPro"/>
</dbReference>
<evidence type="ECO:0000256" key="15">
    <source>
        <dbReference type="PROSITE-ProRule" id="PRU10144"/>
    </source>
</evidence>
<evidence type="ECO:0000259" key="19">
    <source>
        <dbReference type="Pfam" id="PF00593"/>
    </source>
</evidence>
<dbReference type="InterPro" id="IPR012910">
    <property type="entry name" value="Plug_dom"/>
</dbReference>
<keyword evidence="8" id="KW-0408">Iron</keyword>
<dbReference type="EMBL" id="FNLO01000003">
    <property type="protein sequence ID" value="SDV47769.1"/>
    <property type="molecule type" value="Genomic_DNA"/>
</dbReference>
<keyword evidence="10 16" id="KW-0798">TonB box</keyword>
<dbReference type="PROSITE" id="PS52016">
    <property type="entry name" value="TONB_DEPENDENT_REC_3"/>
    <property type="match status" value="1"/>
</dbReference>
<evidence type="ECO:0000256" key="9">
    <source>
        <dbReference type="ARBA" id="ARBA00023065"/>
    </source>
</evidence>